<keyword evidence="2" id="KW-0808">Transferase</keyword>
<keyword evidence="2" id="KW-0489">Methyltransferase</keyword>
<dbReference type="CDD" id="cd02440">
    <property type="entry name" value="AdoMet_MTases"/>
    <property type="match status" value="1"/>
</dbReference>
<dbReference type="Gene3D" id="3.40.50.150">
    <property type="entry name" value="Vaccinia Virus protein VP39"/>
    <property type="match status" value="1"/>
</dbReference>
<dbReference type="RefSeq" id="WP_212953169.1">
    <property type="nucleotide sequence ID" value="NZ_BORW01000065.1"/>
</dbReference>
<name>A0ABQ4M645_9BACL</name>
<dbReference type="EMBL" id="BORW01000065">
    <property type="protein sequence ID" value="GIO70411.1"/>
    <property type="molecule type" value="Genomic_DNA"/>
</dbReference>
<dbReference type="InterPro" id="IPR029063">
    <property type="entry name" value="SAM-dependent_MTases_sf"/>
</dbReference>
<accession>A0ABQ4M645</accession>
<keyword evidence="3" id="KW-1185">Reference proteome</keyword>
<sequence length="235" mass="27783">MDRVEMIRAEEKLYHDFFYENYNLFEQGTWLHKPVQTVLDLIEQFNSYEILRVLDLGSGVGRNSIPIAQTIKNRQGKVICVDLLESALNKLHEYSKRYEVEHIIEIRLSDIEQFEIKQSEYDLIIAVSALEHVSSERALEMKLREMVLGTVADGINCIIINSNIREINQMTNNELDPMFEINLSTERMLDLLDRNYKGWEIQKRLIKQLEFDIERREQPVKLVSDCITYIAKRNW</sequence>
<dbReference type="Proteomes" id="UP000680638">
    <property type="component" value="Unassembled WGS sequence"/>
</dbReference>
<gene>
    <name evidence="2" type="ORF">J21TS3_52320</name>
</gene>
<organism evidence="2 3">
    <name type="scientific">Paenibacillus cookii</name>
    <dbReference type="NCBI Taxonomy" id="157839"/>
    <lineage>
        <taxon>Bacteria</taxon>
        <taxon>Bacillati</taxon>
        <taxon>Bacillota</taxon>
        <taxon>Bacilli</taxon>
        <taxon>Bacillales</taxon>
        <taxon>Paenibacillaceae</taxon>
        <taxon>Paenibacillus</taxon>
    </lineage>
</organism>
<protein>
    <submittedName>
        <fullName evidence="2">Methyltransferase</fullName>
    </submittedName>
</protein>
<dbReference type="Pfam" id="PF13649">
    <property type="entry name" value="Methyltransf_25"/>
    <property type="match status" value="1"/>
</dbReference>
<reference evidence="2 3" key="1">
    <citation type="submission" date="2021-03" db="EMBL/GenBank/DDBJ databases">
        <title>Antimicrobial resistance genes in bacteria isolated from Japanese honey, and their potential for conferring macrolide and lincosamide resistance in the American foulbrood pathogen Paenibacillus larvae.</title>
        <authorList>
            <person name="Okamoto M."/>
            <person name="Kumagai M."/>
            <person name="Kanamori H."/>
            <person name="Takamatsu D."/>
        </authorList>
    </citation>
    <scope>NUCLEOTIDE SEQUENCE [LARGE SCALE GENOMIC DNA]</scope>
    <source>
        <strain evidence="2 3">J21TS3</strain>
    </source>
</reference>
<dbReference type="SUPFAM" id="SSF53335">
    <property type="entry name" value="S-adenosyl-L-methionine-dependent methyltransferases"/>
    <property type="match status" value="1"/>
</dbReference>
<proteinExistence type="predicted"/>
<evidence type="ECO:0000313" key="3">
    <source>
        <dbReference type="Proteomes" id="UP000680638"/>
    </source>
</evidence>
<dbReference type="GO" id="GO:0032259">
    <property type="term" value="P:methylation"/>
    <property type="evidence" value="ECO:0007669"/>
    <property type="project" value="UniProtKB-KW"/>
</dbReference>
<comment type="caution">
    <text evidence="2">The sequence shown here is derived from an EMBL/GenBank/DDBJ whole genome shotgun (WGS) entry which is preliminary data.</text>
</comment>
<feature type="domain" description="Methyltransferase" evidence="1">
    <location>
        <begin position="53"/>
        <end position="137"/>
    </location>
</feature>
<dbReference type="GO" id="GO:0008168">
    <property type="term" value="F:methyltransferase activity"/>
    <property type="evidence" value="ECO:0007669"/>
    <property type="project" value="UniProtKB-KW"/>
</dbReference>
<evidence type="ECO:0000259" key="1">
    <source>
        <dbReference type="Pfam" id="PF13649"/>
    </source>
</evidence>
<evidence type="ECO:0000313" key="2">
    <source>
        <dbReference type="EMBL" id="GIO70411.1"/>
    </source>
</evidence>
<dbReference type="InterPro" id="IPR041698">
    <property type="entry name" value="Methyltransf_25"/>
</dbReference>